<dbReference type="EnsemblMetazoa" id="OVOC2850.1">
    <property type="protein sequence ID" value="OVOC2850.1"/>
    <property type="gene ID" value="WBGene00239659"/>
</dbReference>
<evidence type="ECO:0000256" key="1">
    <source>
        <dbReference type="SAM" id="MobiDB-lite"/>
    </source>
</evidence>
<accession>A0A8R1TQC2</accession>
<feature type="compositionally biased region" description="Low complexity" evidence="1">
    <location>
        <begin position="326"/>
        <end position="336"/>
    </location>
</feature>
<dbReference type="PANTHER" id="PTHR15836">
    <property type="entry name" value="PERIPHILIN 1"/>
    <property type="match status" value="1"/>
</dbReference>
<evidence type="ECO:0000313" key="4">
    <source>
        <dbReference type="Proteomes" id="UP000024404"/>
    </source>
</evidence>
<dbReference type="GO" id="GO:0045892">
    <property type="term" value="P:negative regulation of DNA-templated transcription"/>
    <property type="evidence" value="ECO:0007669"/>
    <property type="project" value="InterPro"/>
</dbReference>
<name>A0A8R1TQC2_ONCVO</name>
<sequence length="1161" mass="133517">MNGYYRNGPRFDRIDQEEVPESKHTVFIRGLPGHIKTDEVKKECDQKQWLTTFSPNLTVLAEFCLWRNTPCAGAVTICLPLSREFAKIYRLFSWLLLLLHCRFGLRDFFEDHVGPCSFDFIKLSQDQLKLFVAVRFETRDAAKECMHKYKDGDVLGYPVEMTWFRDIRRYVSYQQSQGLRPAKIPRSRGYGSRNRTSYDHSSRNDYRDDDDYDKGNKRKCASSDDEGSKKSRSSNSSSRSPNQRRSSHERSASLGSIRSRNSEKSHRSQSRASSYLAPAHERASPAPPVPSPQIKRETIERGETPPLPPLPPPPNAKSNDVEPKKSSPVQSGSQSPVERKSRKSKKGKKKRRRHSPSSSSPNSVNEHTSDELSEGELRKKILKKRKEVLKDIEEGLKPAVKPTLGKWEEQESETTLLQNTTLKFGLESTEDVPKRVLRDTGHQFQSSKNVISQTNVGKLDGIGMHATISQAAGIENSFSCKKGAKELGKQLDMSKSEIPSSVALFTNDIDSFLGKREQAGPVNDLKNTQTNVFGTARGQQLVSFFDDANDALQPPQGTLRLSSLTLQLNAETERERKLARLPPEILTKYTTKKKQLEATFKADRETFGFVTKMLVEKDPGLEDRLWLALAEAIKDMEEAFMRKMDQYLDHFVNMKNKCAGLSMKITHFGKREDEKKEIGALFDKYCVLFMRRFEQQEIGVVTVGDLFAIAIKYGFKETSFRHFKEIAARWMCRRLEVIMRNKGLYGLPHNLSLVNIFVEIDDLECSLDYAKWLEEFMTPFFREKDGIYREVRQHDFKQRIILIREAVLNQDWSQVGAFLGHLPSFRQNLRDVPETFRKQLGGNLDKTCRMLFPYASTIFRAGVERFMQYDIPRDMITKSAAELMLVLIAADRKYSNLAFDVENNSLLYITELLIYAIVNGQKQEMQDLITVISSLPSVAQKYKYITILRAYKVLSRYEHWRLGGEDNVVRSSSFDLHDEIIAALLDVESGQESIFIYIAVHYLHSIGKVDILMNALEECCHKTPCMIVDCYRALLLNDMADKANLLLDAVLPQCSIFSHPILLDWLKPRLLNPHDYDIPGEMLRHICKILFVFLDYGINRRNDCAWMFLWAAVQHVQDDNLLRLQWDSRKSWWPKFHCTELSEGGADCRHRVFMTLYNLNM</sequence>
<feature type="compositionally biased region" description="Low complexity" evidence="1">
    <location>
        <begin position="233"/>
        <end position="244"/>
    </location>
</feature>
<dbReference type="Proteomes" id="UP000024404">
    <property type="component" value="Unassembled WGS sequence"/>
</dbReference>
<organism evidence="3 4">
    <name type="scientific">Onchocerca volvulus</name>
    <dbReference type="NCBI Taxonomy" id="6282"/>
    <lineage>
        <taxon>Eukaryota</taxon>
        <taxon>Metazoa</taxon>
        <taxon>Ecdysozoa</taxon>
        <taxon>Nematoda</taxon>
        <taxon>Chromadorea</taxon>
        <taxon>Rhabditida</taxon>
        <taxon>Spirurina</taxon>
        <taxon>Spiruromorpha</taxon>
        <taxon>Filarioidea</taxon>
        <taxon>Onchocercidae</taxon>
        <taxon>Onchocerca</taxon>
    </lineage>
</organism>
<dbReference type="Pfam" id="PF25234">
    <property type="entry name" value="Periphilin_C"/>
    <property type="match status" value="1"/>
</dbReference>
<proteinExistence type="predicted"/>
<feature type="region of interest" description="Disordered" evidence="1">
    <location>
        <begin position="178"/>
        <end position="374"/>
    </location>
</feature>
<protein>
    <recommendedName>
        <fullName evidence="2">Periphilin-1 C-terminal domain-containing protein</fullName>
    </recommendedName>
</protein>
<dbReference type="GO" id="GO:0045814">
    <property type="term" value="P:negative regulation of gene expression, epigenetic"/>
    <property type="evidence" value="ECO:0007669"/>
    <property type="project" value="TreeGrafter"/>
</dbReference>
<keyword evidence="4" id="KW-1185">Reference proteome</keyword>
<feature type="domain" description="Periphilin-1 C-terminal" evidence="2">
    <location>
        <begin position="590"/>
        <end position="649"/>
    </location>
</feature>
<dbReference type="GO" id="GO:0005654">
    <property type="term" value="C:nucleoplasm"/>
    <property type="evidence" value="ECO:0007669"/>
    <property type="project" value="TreeGrafter"/>
</dbReference>
<evidence type="ECO:0000259" key="2">
    <source>
        <dbReference type="Pfam" id="PF25234"/>
    </source>
</evidence>
<reference evidence="4" key="1">
    <citation type="submission" date="2013-10" db="EMBL/GenBank/DDBJ databases">
        <title>Genome sequencing of Onchocerca volvulus.</title>
        <authorList>
            <person name="Cotton J."/>
            <person name="Tsai J."/>
            <person name="Stanley E."/>
            <person name="Tracey A."/>
            <person name="Holroyd N."/>
            <person name="Lustigman S."/>
            <person name="Berriman M."/>
        </authorList>
    </citation>
    <scope>NUCLEOTIDE SEQUENCE</scope>
</reference>
<dbReference type="InterPro" id="IPR057603">
    <property type="entry name" value="Periphilin-1_C"/>
</dbReference>
<dbReference type="InterPro" id="IPR028851">
    <property type="entry name" value="Pphln1"/>
</dbReference>
<feature type="compositionally biased region" description="Basic and acidic residues" evidence="1">
    <location>
        <begin position="294"/>
        <end position="303"/>
    </location>
</feature>
<feature type="compositionally biased region" description="Basic residues" evidence="1">
    <location>
        <begin position="340"/>
        <end position="355"/>
    </location>
</feature>
<evidence type="ECO:0000313" key="3">
    <source>
        <dbReference type="EnsemblMetazoa" id="OVOC2850.1"/>
    </source>
</evidence>
<dbReference type="AlphaFoldDB" id="A0A8R1TQC2"/>
<dbReference type="PANTHER" id="PTHR15836:SF4">
    <property type="entry name" value="PERIPHILIN-1"/>
    <property type="match status" value="1"/>
</dbReference>
<feature type="compositionally biased region" description="Basic and acidic residues" evidence="1">
    <location>
        <begin position="196"/>
        <end position="206"/>
    </location>
</feature>
<dbReference type="OMA" id="RNDCAWM"/>
<dbReference type="EMBL" id="CMVM020000076">
    <property type="status" value="NOT_ANNOTATED_CDS"/>
    <property type="molecule type" value="Genomic_DNA"/>
</dbReference>
<dbReference type="GO" id="GO:0097355">
    <property type="term" value="P:protein localization to heterochromatin"/>
    <property type="evidence" value="ECO:0007669"/>
    <property type="project" value="TreeGrafter"/>
</dbReference>
<feature type="compositionally biased region" description="Pro residues" evidence="1">
    <location>
        <begin position="305"/>
        <end position="315"/>
    </location>
</feature>
<reference evidence="3" key="2">
    <citation type="submission" date="2022-06" db="UniProtKB">
        <authorList>
            <consortium name="EnsemblMetazoa"/>
        </authorList>
    </citation>
    <scope>IDENTIFICATION</scope>
</reference>